<gene>
    <name evidence="1" type="ORF">MRB53_005999</name>
</gene>
<keyword evidence="2" id="KW-1185">Reference proteome</keyword>
<dbReference type="Proteomes" id="UP001234297">
    <property type="component" value="Chromosome 2"/>
</dbReference>
<protein>
    <submittedName>
        <fullName evidence="1">Uncharacterized protein</fullName>
    </submittedName>
</protein>
<evidence type="ECO:0000313" key="2">
    <source>
        <dbReference type="Proteomes" id="UP001234297"/>
    </source>
</evidence>
<name>A0ACC2MF43_PERAE</name>
<proteinExistence type="predicted"/>
<accession>A0ACC2MF43</accession>
<evidence type="ECO:0000313" key="1">
    <source>
        <dbReference type="EMBL" id="KAJ8644251.1"/>
    </source>
</evidence>
<organism evidence="1 2">
    <name type="scientific">Persea americana</name>
    <name type="common">Avocado</name>
    <dbReference type="NCBI Taxonomy" id="3435"/>
    <lineage>
        <taxon>Eukaryota</taxon>
        <taxon>Viridiplantae</taxon>
        <taxon>Streptophyta</taxon>
        <taxon>Embryophyta</taxon>
        <taxon>Tracheophyta</taxon>
        <taxon>Spermatophyta</taxon>
        <taxon>Magnoliopsida</taxon>
        <taxon>Magnoliidae</taxon>
        <taxon>Laurales</taxon>
        <taxon>Lauraceae</taxon>
        <taxon>Persea</taxon>
    </lineage>
</organism>
<comment type="caution">
    <text evidence="1">The sequence shown here is derived from an EMBL/GenBank/DDBJ whole genome shotgun (WGS) entry which is preliminary data.</text>
</comment>
<reference evidence="1 2" key="1">
    <citation type="journal article" date="2022" name="Hortic Res">
        <title>A haplotype resolved chromosomal level avocado genome allows analysis of novel avocado genes.</title>
        <authorList>
            <person name="Nath O."/>
            <person name="Fletcher S.J."/>
            <person name="Hayward A."/>
            <person name="Shaw L.M."/>
            <person name="Masouleh A.K."/>
            <person name="Furtado A."/>
            <person name="Henry R.J."/>
            <person name="Mitter N."/>
        </authorList>
    </citation>
    <scope>NUCLEOTIDE SEQUENCE [LARGE SCALE GENOMIC DNA]</scope>
    <source>
        <strain evidence="2">cv. Hass</strain>
    </source>
</reference>
<dbReference type="EMBL" id="CM056810">
    <property type="protein sequence ID" value="KAJ8644251.1"/>
    <property type="molecule type" value="Genomic_DNA"/>
</dbReference>
<sequence>MALVNSTVKNLSISGSSEKILLIYRLLWISGLRPDNFTFPYTLKACADLAIFDGRSIHTQILKSGFSLNVYVANSIIDMYSKFGSFQPARQVFDEMADRNLVSWNLIISCYRLNGFPNTAVELCCSMRYESVVLDKVSMKIILPACGQLRALRLGKSIHAHMITSGLSLDVALTTAVMDMYGKCGSLNTAERLFNEISCKDVVSWNALISGYSQIGKPKMVIELFQKMRVAGTSPSIVTVLLVLQACADLGILQFGDKIHGYVIKLSLSLDVSVQTLLVEMYSKCGKLCSASCVFNGISEGTVNSWSAIIYGLGMHGYGKASLMGFFGMLKRGIDPDDVCFLIILSTCSHTGLVSEGCNVFNYMVKHFAIQPKMEHYASMVDLLGRAGFIDEAFKFIRLMPTEPGISVWGALLGACKIYGEFEIGGVFEECLVESGCKTAGYYKLLLSIYASKGRWDDVARIRGLMEKREVERTSGYSLIEISS</sequence>